<dbReference type="EMBL" id="JACEEZ010026486">
    <property type="protein sequence ID" value="KAG0692542.1"/>
    <property type="molecule type" value="Genomic_DNA"/>
</dbReference>
<reference evidence="1" key="1">
    <citation type="submission" date="2020-07" db="EMBL/GenBank/DDBJ databases">
        <title>The High-quality genome of the commercially important snow crab, Chionoecetes opilio.</title>
        <authorList>
            <person name="Jeong J.-H."/>
            <person name="Ryu S."/>
        </authorList>
    </citation>
    <scope>NUCLEOTIDE SEQUENCE</scope>
    <source>
        <strain evidence="1">MADBK_172401_WGS</strain>
        <tissue evidence="1">Digestive gland</tissue>
    </source>
</reference>
<sequence length="157" mass="18007">MERLLALWVDDMCSRDDSPMTNILCRKKLAHFMMIFWAKDEASLDLVELLLLTIQCKQGLVLERFKNGNHLHSVTHFWGGSVGLPKEAAQAYLPVLKKNYQGLGYTADQVFNFDKMTLLEENAKEDSDIQGGEEKHQVIKPPRIECHCFLVAMQRVI</sequence>
<accession>A0A8J8WNE0</accession>
<evidence type="ECO:0000313" key="2">
    <source>
        <dbReference type="Proteomes" id="UP000770661"/>
    </source>
</evidence>
<organism evidence="1 2">
    <name type="scientific">Chionoecetes opilio</name>
    <name type="common">Atlantic snow crab</name>
    <name type="synonym">Cancer opilio</name>
    <dbReference type="NCBI Taxonomy" id="41210"/>
    <lineage>
        <taxon>Eukaryota</taxon>
        <taxon>Metazoa</taxon>
        <taxon>Ecdysozoa</taxon>
        <taxon>Arthropoda</taxon>
        <taxon>Crustacea</taxon>
        <taxon>Multicrustacea</taxon>
        <taxon>Malacostraca</taxon>
        <taxon>Eumalacostraca</taxon>
        <taxon>Eucarida</taxon>
        <taxon>Decapoda</taxon>
        <taxon>Pleocyemata</taxon>
        <taxon>Brachyura</taxon>
        <taxon>Eubrachyura</taxon>
        <taxon>Majoidea</taxon>
        <taxon>Majidae</taxon>
        <taxon>Chionoecetes</taxon>
    </lineage>
</organism>
<comment type="caution">
    <text evidence="1">The sequence shown here is derived from an EMBL/GenBank/DDBJ whole genome shotgun (WGS) entry which is preliminary data.</text>
</comment>
<dbReference type="AlphaFoldDB" id="A0A8J8WNE0"/>
<keyword evidence="2" id="KW-1185">Reference proteome</keyword>
<name>A0A8J8WNE0_CHIOP</name>
<dbReference type="Proteomes" id="UP000770661">
    <property type="component" value="Unassembled WGS sequence"/>
</dbReference>
<gene>
    <name evidence="1" type="ORF">GWK47_027844</name>
</gene>
<protein>
    <submittedName>
        <fullName evidence="1">Uncharacterized protein</fullName>
    </submittedName>
</protein>
<evidence type="ECO:0000313" key="1">
    <source>
        <dbReference type="EMBL" id="KAG0692542.1"/>
    </source>
</evidence>
<proteinExistence type="predicted"/>